<comment type="caution">
    <text evidence="2">The sequence shown here is derived from an EMBL/GenBank/DDBJ whole genome shotgun (WGS) entry which is preliminary data.</text>
</comment>
<name>A0A8J3B975_9ACTN</name>
<keyword evidence="3" id="KW-1185">Reference proteome</keyword>
<reference evidence="2" key="1">
    <citation type="journal article" date="2014" name="Int. J. Syst. Evol. Microbiol.">
        <title>Complete genome sequence of Corynebacterium casei LMG S-19264T (=DSM 44701T), isolated from a smear-ripened cheese.</title>
        <authorList>
            <consortium name="US DOE Joint Genome Institute (JGI-PGF)"/>
            <person name="Walter F."/>
            <person name="Albersmeier A."/>
            <person name="Kalinowski J."/>
            <person name="Ruckert C."/>
        </authorList>
    </citation>
    <scope>NUCLEOTIDE SEQUENCE</scope>
    <source>
        <strain evidence="2">JCM 3090</strain>
    </source>
</reference>
<dbReference type="RefSeq" id="WP_189169772.1">
    <property type="nucleotide sequence ID" value="NZ_BMQB01000003.1"/>
</dbReference>
<dbReference type="PROSITE" id="PS50943">
    <property type="entry name" value="HTH_CROC1"/>
    <property type="match status" value="1"/>
</dbReference>
<evidence type="ECO:0000259" key="1">
    <source>
        <dbReference type="PROSITE" id="PS50943"/>
    </source>
</evidence>
<dbReference type="GO" id="GO:0003677">
    <property type="term" value="F:DNA binding"/>
    <property type="evidence" value="ECO:0007669"/>
    <property type="project" value="InterPro"/>
</dbReference>
<proteinExistence type="predicted"/>
<gene>
    <name evidence="2" type="ORF">GCM10010123_19990</name>
</gene>
<dbReference type="Proteomes" id="UP000649739">
    <property type="component" value="Unassembled WGS sequence"/>
</dbReference>
<dbReference type="Gene3D" id="1.10.260.40">
    <property type="entry name" value="lambda repressor-like DNA-binding domains"/>
    <property type="match status" value="1"/>
</dbReference>
<organism evidence="2 3">
    <name type="scientific">Pilimelia anulata</name>
    <dbReference type="NCBI Taxonomy" id="53371"/>
    <lineage>
        <taxon>Bacteria</taxon>
        <taxon>Bacillati</taxon>
        <taxon>Actinomycetota</taxon>
        <taxon>Actinomycetes</taxon>
        <taxon>Micromonosporales</taxon>
        <taxon>Micromonosporaceae</taxon>
        <taxon>Pilimelia</taxon>
    </lineage>
</organism>
<dbReference type="SMART" id="SM00530">
    <property type="entry name" value="HTH_XRE"/>
    <property type="match status" value="1"/>
</dbReference>
<dbReference type="AlphaFoldDB" id="A0A8J3B975"/>
<evidence type="ECO:0000313" key="2">
    <source>
        <dbReference type="EMBL" id="GGJ90163.1"/>
    </source>
</evidence>
<dbReference type="EMBL" id="BMQB01000003">
    <property type="protein sequence ID" value="GGJ90163.1"/>
    <property type="molecule type" value="Genomic_DNA"/>
</dbReference>
<sequence length="434" mass="45660">MGQQPRRLTPSASTLHYFGAELRRLRTAAGLSQAELGLKIRYTADTVRRCETAERVPSDRFVTDCDTVLGARGALAALWKTARFHGVRRPAAGDPGFNAPALDRPTLDWLLGNPGHPPARQPTLTPDEAVVDRAAGELQRLREADHRYGAGVVHDQIDTLIAGEVATLRSASDGPAATSTGRSLVVGAYELAGYAAVDVGAVGTAQRHYLNGLVAAQDDRRYGAYLIGVSLAHLALHCGDASTALRMSLAASAGTHSCSTPAIRSALAAVTARAHARLGDEAASTHALAAADRELEAIRPGDEPAWIGYFDGAYLADERAHCLVDLGQHRAAQVEVRQAVASLAPTRRRRLAIDTALLATSLAASGDIEEACAVGRTAVDHAAAIASLRSSQRVLAVLARLANHADVAAVREFREYATERLAPTAGADALRLAG</sequence>
<accession>A0A8J3B975</accession>
<protein>
    <submittedName>
        <fullName evidence="2">Transcriptional regulator</fullName>
    </submittedName>
</protein>
<feature type="domain" description="HTH cro/C1-type" evidence="1">
    <location>
        <begin position="22"/>
        <end position="58"/>
    </location>
</feature>
<dbReference type="Pfam" id="PF13560">
    <property type="entry name" value="HTH_31"/>
    <property type="match status" value="1"/>
</dbReference>
<evidence type="ECO:0000313" key="3">
    <source>
        <dbReference type="Proteomes" id="UP000649739"/>
    </source>
</evidence>
<dbReference type="InterPro" id="IPR010982">
    <property type="entry name" value="Lambda_DNA-bd_dom_sf"/>
</dbReference>
<dbReference type="CDD" id="cd00093">
    <property type="entry name" value="HTH_XRE"/>
    <property type="match status" value="1"/>
</dbReference>
<dbReference type="SUPFAM" id="SSF47413">
    <property type="entry name" value="lambda repressor-like DNA-binding domains"/>
    <property type="match status" value="1"/>
</dbReference>
<reference evidence="2" key="2">
    <citation type="submission" date="2020-09" db="EMBL/GenBank/DDBJ databases">
        <authorList>
            <person name="Sun Q."/>
            <person name="Ohkuma M."/>
        </authorList>
    </citation>
    <scope>NUCLEOTIDE SEQUENCE</scope>
    <source>
        <strain evidence="2">JCM 3090</strain>
    </source>
</reference>
<dbReference type="InterPro" id="IPR001387">
    <property type="entry name" value="Cro/C1-type_HTH"/>
</dbReference>